<dbReference type="Gene3D" id="2.40.160.20">
    <property type="match status" value="1"/>
</dbReference>
<dbReference type="Pfam" id="PF13568">
    <property type="entry name" value="OMP_b-brl_2"/>
    <property type="match status" value="1"/>
</dbReference>
<reference evidence="3 4" key="1">
    <citation type="submission" date="2023-07" db="EMBL/GenBank/DDBJ databases">
        <title>Sorghum-associated microbial communities from plants grown in Nebraska, USA.</title>
        <authorList>
            <person name="Schachtman D."/>
        </authorList>
    </citation>
    <scope>NUCLEOTIDE SEQUENCE [LARGE SCALE GENOMIC DNA]</scope>
    <source>
        <strain evidence="3 4">DS1709</strain>
    </source>
</reference>
<accession>A0ABU1LC77</accession>
<dbReference type="InterPro" id="IPR025665">
    <property type="entry name" value="Beta-barrel_OMP_2"/>
</dbReference>
<dbReference type="Proteomes" id="UP001184853">
    <property type="component" value="Unassembled WGS sequence"/>
</dbReference>
<dbReference type="SUPFAM" id="SSF56925">
    <property type="entry name" value="OMPA-like"/>
    <property type="match status" value="1"/>
</dbReference>
<comment type="caution">
    <text evidence="3">The sequence shown here is derived from an EMBL/GenBank/DDBJ whole genome shotgun (WGS) entry which is preliminary data.</text>
</comment>
<evidence type="ECO:0000259" key="2">
    <source>
        <dbReference type="Pfam" id="PF13568"/>
    </source>
</evidence>
<gene>
    <name evidence="3" type="ORF">J2781_001253</name>
</gene>
<feature type="signal peptide" evidence="1">
    <location>
        <begin position="1"/>
        <end position="18"/>
    </location>
</feature>
<feature type="chain" id="PRO_5046471128" evidence="1">
    <location>
        <begin position="19"/>
        <end position="222"/>
    </location>
</feature>
<dbReference type="InterPro" id="IPR011250">
    <property type="entry name" value="OMP/PagP_B-barrel"/>
</dbReference>
<sequence>MKKILFASALALFTAANAQTTFGLKGGFALSKLTSNEDLDAFEGVDGGLKSKAGFYVGALVEHKFNNKFAVQGEVQYANLGGKAEVSMSGITVTENFNLNRIVIPVSARYYATPDFAVYAGPFVSIKTGTKVNIDVSGGIADPQLLDEAESFLEESFDDGLKSAEFGLFLGADYNVYKGLFVDARYSFGLSNMIKDPVADEKMRMNFFQIGIGYNSSNSKLK</sequence>
<dbReference type="RefSeq" id="WP_115980869.1">
    <property type="nucleotide sequence ID" value="NZ_JAVDQS010000002.1"/>
</dbReference>
<protein>
    <submittedName>
        <fullName evidence="3">Opacity protein-like surface antigen</fullName>
    </submittedName>
</protein>
<keyword evidence="1" id="KW-0732">Signal</keyword>
<name>A0ABU1LC77_9FLAO</name>
<keyword evidence="4" id="KW-1185">Reference proteome</keyword>
<organism evidence="3 4">
    <name type="scientific">Chryseobacterium geocarposphaerae</name>
    <dbReference type="NCBI Taxonomy" id="1416776"/>
    <lineage>
        <taxon>Bacteria</taxon>
        <taxon>Pseudomonadati</taxon>
        <taxon>Bacteroidota</taxon>
        <taxon>Flavobacteriia</taxon>
        <taxon>Flavobacteriales</taxon>
        <taxon>Weeksellaceae</taxon>
        <taxon>Chryseobacterium group</taxon>
        <taxon>Chryseobacterium</taxon>
    </lineage>
</organism>
<evidence type="ECO:0000313" key="3">
    <source>
        <dbReference type="EMBL" id="MDR6404338.1"/>
    </source>
</evidence>
<dbReference type="EMBL" id="JAVDQS010000002">
    <property type="protein sequence ID" value="MDR6404338.1"/>
    <property type="molecule type" value="Genomic_DNA"/>
</dbReference>
<evidence type="ECO:0000313" key="4">
    <source>
        <dbReference type="Proteomes" id="UP001184853"/>
    </source>
</evidence>
<proteinExistence type="predicted"/>
<evidence type="ECO:0000256" key="1">
    <source>
        <dbReference type="SAM" id="SignalP"/>
    </source>
</evidence>
<feature type="domain" description="Outer membrane protein beta-barrel" evidence="2">
    <location>
        <begin position="18"/>
        <end position="194"/>
    </location>
</feature>